<evidence type="ECO:0000259" key="7">
    <source>
        <dbReference type="Pfam" id="PF00916"/>
    </source>
</evidence>
<dbReference type="InterPro" id="IPR011547">
    <property type="entry name" value="SLC26A/SulP_dom"/>
</dbReference>
<accession>A0A8J2RYW5</accession>
<dbReference type="GO" id="GO:0016020">
    <property type="term" value="C:membrane"/>
    <property type="evidence" value="ECO:0007669"/>
    <property type="project" value="UniProtKB-SubCell"/>
</dbReference>
<feature type="transmembrane region" description="Helical" evidence="6">
    <location>
        <begin position="442"/>
        <end position="463"/>
    </location>
</feature>
<organism evidence="8 9">
    <name type="scientific">Daphnia galeata</name>
    <dbReference type="NCBI Taxonomy" id="27404"/>
    <lineage>
        <taxon>Eukaryota</taxon>
        <taxon>Metazoa</taxon>
        <taxon>Ecdysozoa</taxon>
        <taxon>Arthropoda</taxon>
        <taxon>Crustacea</taxon>
        <taxon>Branchiopoda</taxon>
        <taxon>Diplostraca</taxon>
        <taxon>Cladocera</taxon>
        <taxon>Anomopoda</taxon>
        <taxon>Daphniidae</taxon>
        <taxon>Daphnia</taxon>
    </lineage>
</organism>
<keyword evidence="3 6" id="KW-1133">Transmembrane helix</keyword>
<evidence type="ECO:0000256" key="5">
    <source>
        <dbReference type="SAM" id="MobiDB-lite"/>
    </source>
</evidence>
<sequence>MRKWRNLPNTLQFDTQMEDSGSTIKLTGSEKESARPVLSDGSKYGSIVQLSPSRAGNTSWWKKRNDRIFRKKTLLMRVPILQWLPKYSTNDFVADLIAGVTIGITVIPQALAYATIGGLPPEYGLYSAYVGCFVYVVLGSTRVVTIGPTALLGLLTHDGALLMGPQAAVLLAFLTGCISLLFGILNFGFLIEFIAAPVIAGFTTAAALTIGTTQVKSLLGLKFEADGFVETWKAVFEHIEETKTWDAVMGFSSVAALLLLRLLDRVKIGNEDDRTAFQRFINGTFWLISVSRNAIVIIFGCTIAAIFITPGDDDAPFELTGNITSGLPSIQAPSFNIEYGNQTFNFMEICQNLGSALFVTPLIAILESMAIAKSFAKGKRIDASQPLERATYWALLYHRFQYLDLSLALQSITLVAYELRILVLLAITILTPYFFFIPKSCLAAVIITAVIFMVEIHLVKLVWNSRKLDLIPLFVTFTFCLFLSLEIGIIIGTAVNLAMLLYATARPRIKILTFQNISAIDDQIDHINYLHITPDRSVVFTAIDYFMSTVRKASVLYPGVPVVIDLSYVSIADFSTAYVSISCACNLQIIRSLLSLTTDSHVKGFDNLAEDLHKRGHTLVITRAHPGVLTILEGVRGTKLHVHRDGIELDRMLLDLWSTSSIAKNDIQGIKSSTIQVPINSE</sequence>
<evidence type="ECO:0000256" key="4">
    <source>
        <dbReference type="ARBA" id="ARBA00023136"/>
    </source>
</evidence>
<proteinExistence type="predicted"/>
<evidence type="ECO:0000256" key="1">
    <source>
        <dbReference type="ARBA" id="ARBA00004141"/>
    </source>
</evidence>
<feature type="transmembrane region" description="Helical" evidence="6">
    <location>
        <begin position="353"/>
        <end position="372"/>
    </location>
</feature>
<feature type="transmembrane region" description="Helical" evidence="6">
    <location>
        <begin position="92"/>
        <end position="116"/>
    </location>
</feature>
<evidence type="ECO:0000256" key="2">
    <source>
        <dbReference type="ARBA" id="ARBA00022692"/>
    </source>
</evidence>
<comment type="subcellular location">
    <subcellularLocation>
        <location evidence="1">Membrane</location>
        <topology evidence="1">Multi-pass membrane protein</topology>
    </subcellularLocation>
</comment>
<feature type="transmembrane region" description="Helical" evidence="6">
    <location>
        <begin position="284"/>
        <end position="308"/>
    </location>
</feature>
<dbReference type="Pfam" id="PF00916">
    <property type="entry name" value="Sulfate_transp"/>
    <property type="match status" value="2"/>
</dbReference>
<dbReference type="Proteomes" id="UP000789390">
    <property type="component" value="Unassembled WGS sequence"/>
</dbReference>
<feature type="region of interest" description="Disordered" evidence="5">
    <location>
        <begin position="22"/>
        <end position="42"/>
    </location>
</feature>
<feature type="transmembrane region" description="Helical" evidence="6">
    <location>
        <begin position="167"/>
        <end position="191"/>
    </location>
</feature>
<evidence type="ECO:0000313" key="9">
    <source>
        <dbReference type="Proteomes" id="UP000789390"/>
    </source>
</evidence>
<feature type="domain" description="SLC26A/SulP transporter" evidence="7">
    <location>
        <begin position="421"/>
        <end position="475"/>
    </location>
</feature>
<feature type="transmembrane region" description="Helical" evidence="6">
    <location>
        <begin position="128"/>
        <end position="155"/>
    </location>
</feature>
<feature type="transmembrane region" description="Helical" evidence="6">
    <location>
        <begin position="470"/>
        <end position="503"/>
    </location>
</feature>
<name>A0A8J2RYW5_9CRUS</name>
<comment type="caution">
    <text evidence="8">The sequence shown here is derived from an EMBL/GenBank/DDBJ whole genome shotgun (WGS) entry which is preliminary data.</text>
</comment>
<dbReference type="OrthoDB" id="288203at2759"/>
<keyword evidence="9" id="KW-1185">Reference proteome</keyword>
<gene>
    <name evidence="8" type="ORF">DGAL_LOCUS11321</name>
</gene>
<feature type="domain" description="SLC26A/SulP transporter" evidence="7">
    <location>
        <begin position="92"/>
        <end position="385"/>
    </location>
</feature>
<dbReference type="PANTHER" id="PTHR11814">
    <property type="entry name" value="SULFATE TRANSPORTER"/>
    <property type="match status" value="1"/>
</dbReference>
<evidence type="ECO:0000256" key="3">
    <source>
        <dbReference type="ARBA" id="ARBA00022989"/>
    </source>
</evidence>
<keyword evidence="4 6" id="KW-0472">Membrane</keyword>
<dbReference type="InterPro" id="IPR001902">
    <property type="entry name" value="SLC26A/SulP_fam"/>
</dbReference>
<evidence type="ECO:0000313" key="8">
    <source>
        <dbReference type="EMBL" id="CAH0107975.1"/>
    </source>
</evidence>
<reference evidence="8" key="1">
    <citation type="submission" date="2021-11" db="EMBL/GenBank/DDBJ databases">
        <authorList>
            <person name="Schell T."/>
        </authorList>
    </citation>
    <scope>NUCLEOTIDE SEQUENCE</scope>
    <source>
        <strain evidence="8">M5</strain>
    </source>
</reference>
<dbReference type="AlphaFoldDB" id="A0A8J2RYW5"/>
<protein>
    <recommendedName>
        <fullName evidence="7">SLC26A/SulP transporter domain-containing protein</fullName>
    </recommendedName>
</protein>
<evidence type="ECO:0000256" key="6">
    <source>
        <dbReference type="SAM" id="Phobius"/>
    </source>
</evidence>
<dbReference type="EMBL" id="CAKKLH010000281">
    <property type="protein sequence ID" value="CAH0107975.1"/>
    <property type="molecule type" value="Genomic_DNA"/>
</dbReference>
<dbReference type="GO" id="GO:0055085">
    <property type="term" value="P:transmembrane transport"/>
    <property type="evidence" value="ECO:0007669"/>
    <property type="project" value="InterPro"/>
</dbReference>
<feature type="transmembrane region" description="Helical" evidence="6">
    <location>
        <begin position="419"/>
        <end position="436"/>
    </location>
</feature>
<keyword evidence="2 6" id="KW-0812">Transmembrane</keyword>